<feature type="region of interest" description="Disordered" evidence="1">
    <location>
        <begin position="1"/>
        <end position="43"/>
    </location>
</feature>
<sequence length="131" mass="15830">MEKYPETNPESDRNDGNKQVPKGETRKDQEDEEEAWVERTQRPDDMTIGKFAFHIKHGVPQEHRDELWKLWDIDVDKFTYEDIPEHLRVYEFTPEEYAELEKEETQPITNWGTYNWDEDNDEDEECLPVKP</sequence>
<accession>A0A9W6DTZ5</accession>
<feature type="compositionally biased region" description="Acidic residues" evidence="1">
    <location>
        <begin position="116"/>
        <end position="131"/>
    </location>
</feature>
<evidence type="ECO:0000256" key="1">
    <source>
        <dbReference type="SAM" id="MobiDB-lite"/>
    </source>
</evidence>
<evidence type="ECO:0000313" key="2">
    <source>
        <dbReference type="EMBL" id="GKZ27007.1"/>
    </source>
</evidence>
<dbReference type="EMBL" id="BROQ01000175">
    <property type="protein sequence ID" value="GKZ27007.1"/>
    <property type="molecule type" value="Genomic_DNA"/>
</dbReference>
<evidence type="ECO:0000313" key="3">
    <source>
        <dbReference type="Proteomes" id="UP001143548"/>
    </source>
</evidence>
<protein>
    <submittedName>
        <fullName evidence="2">Uncharacterized protein</fullName>
    </submittedName>
</protein>
<organism evidence="2 3">
    <name type="scientific">Aspergillus brasiliensis</name>
    <dbReference type="NCBI Taxonomy" id="319629"/>
    <lineage>
        <taxon>Eukaryota</taxon>
        <taxon>Fungi</taxon>
        <taxon>Dikarya</taxon>
        <taxon>Ascomycota</taxon>
        <taxon>Pezizomycotina</taxon>
        <taxon>Eurotiomycetes</taxon>
        <taxon>Eurotiomycetidae</taxon>
        <taxon>Eurotiales</taxon>
        <taxon>Aspergillaceae</taxon>
        <taxon>Aspergillus</taxon>
        <taxon>Aspergillus subgen. Circumdati</taxon>
    </lineage>
</organism>
<dbReference type="Proteomes" id="UP001143548">
    <property type="component" value="Unassembled WGS sequence"/>
</dbReference>
<feature type="compositionally biased region" description="Basic and acidic residues" evidence="1">
    <location>
        <begin position="1"/>
        <end position="29"/>
    </location>
</feature>
<dbReference type="AlphaFoldDB" id="A0A9W6DTZ5"/>
<name>A0A9W6DTZ5_9EURO</name>
<feature type="region of interest" description="Disordered" evidence="1">
    <location>
        <begin position="101"/>
        <end position="131"/>
    </location>
</feature>
<reference evidence="2" key="1">
    <citation type="submission" date="2022-07" db="EMBL/GenBank/DDBJ databases">
        <title>Taxonomy of Aspergillus series Nigri: significant species reduction supported by multi-species coalescent approaches.</title>
        <authorList>
            <person name="Bian C."/>
            <person name="Kusuya Y."/>
            <person name="Sklenar F."/>
            <person name="D'hooge E."/>
            <person name="Yaguchi T."/>
            <person name="Takahashi H."/>
            <person name="Hubka V."/>
        </authorList>
    </citation>
    <scope>NUCLEOTIDE SEQUENCE</scope>
    <source>
        <strain evidence="2">CBS 733.88</strain>
    </source>
</reference>
<gene>
    <name evidence="2" type="ORF">AbraCBS73388_003523</name>
</gene>
<comment type="caution">
    <text evidence="2">The sequence shown here is derived from an EMBL/GenBank/DDBJ whole genome shotgun (WGS) entry which is preliminary data.</text>
</comment>
<proteinExistence type="predicted"/>